<dbReference type="HAMAP" id="MF_00065">
    <property type="entry name" value="Adenylyl_sulf_kinase"/>
    <property type="match status" value="1"/>
</dbReference>
<dbReference type="AlphaFoldDB" id="A0A8J2YNP6"/>
<dbReference type="InterPro" id="IPR059117">
    <property type="entry name" value="APS_kinase_dom"/>
</dbReference>
<name>A0A8J2YNP6_9BACL</name>
<dbReference type="Pfam" id="PF01583">
    <property type="entry name" value="APS_kinase"/>
    <property type="match status" value="1"/>
</dbReference>
<dbReference type="PANTHER" id="PTHR11055">
    <property type="entry name" value="BIFUNCTIONAL 3'-PHOSPHOADENOSINE 5'-PHOSPHOSULFATE SYNTHASE"/>
    <property type="match status" value="1"/>
</dbReference>
<comment type="function">
    <text evidence="2 9 10">Catalyzes the synthesis of activated sulfate.</text>
</comment>
<evidence type="ECO:0000256" key="9">
    <source>
        <dbReference type="HAMAP-Rule" id="MF_00065"/>
    </source>
</evidence>
<protein>
    <recommendedName>
        <fullName evidence="9 10">Adenylyl-sulfate kinase</fullName>
        <ecNumber evidence="9 10">2.7.1.25</ecNumber>
    </recommendedName>
    <alternativeName>
        <fullName evidence="9">APS kinase</fullName>
    </alternativeName>
    <alternativeName>
        <fullName evidence="9">ATP adenosine-5'-phosphosulfate 3'-phosphotransferase</fullName>
    </alternativeName>
    <alternativeName>
        <fullName evidence="9">Adenosine-5'-phosphosulfate kinase</fullName>
    </alternativeName>
</protein>
<evidence type="ECO:0000256" key="5">
    <source>
        <dbReference type="ARBA" id="ARBA00022679"/>
    </source>
</evidence>
<dbReference type="NCBIfam" id="NF003013">
    <property type="entry name" value="PRK03846.1"/>
    <property type="match status" value="1"/>
</dbReference>
<dbReference type="CDD" id="cd02027">
    <property type="entry name" value="APSK"/>
    <property type="match status" value="1"/>
</dbReference>
<reference evidence="12" key="1">
    <citation type="journal article" date="2014" name="Int. J. Syst. Evol. Microbiol.">
        <title>Complete genome sequence of Corynebacterium casei LMG S-19264T (=DSM 44701T), isolated from a smear-ripened cheese.</title>
        <authorList>
            <consortium name="US DOE Joint Genome Institute (JGI-PGF)"/>
            <person name="Walter F."/>
            <person name="Albersmeier A."/>
            <person name="Kalinowski J."/>
            <person name="Ruckert C."/>
        </authorList>
    </citation>
    <scope>NUCLEOTIDE SEQUENCE</scope>
    <source>
        <strain evidence="12">CGMCC 1.15371</strain>
    </source>
</reference>
<evidence type="ECO:0000256" key="1">
    <source>
        <dbReference type="ARBA" id="ARBA00001823"/>
    </source>
</evidence>
<dbReference type="InterPro" id="IPR002891">
    <property type="entry name" value="APS"/>
</dbReference>
<evidence type="ECO:0000313" key="12">
    <source>
        <dbReference type="EMBL" id="GGE54783.1"/>
    </source>
</evidence>
<dbReference type="GO" id="GO:0000103">
    <property type="term" value="P:sulfate assimilation"/>
    <property type="evidence" value="ECO:0007669"/>
    <property type="project" value="UniProtKB-UniRule"/>
</dbReference>
<evidence type="ECO:0000256" key="4">
    <source>
        <dbReference type="ARBA" id="ARBA00007008"/>
    </source>
</evidence>
<organism evidence="12 13">
    <name type="scientific">Pullulanibacillus camelliae</name>
    <dbReference type="NCBI Taxonomy" id="1707096"/>
    <lineage>
        <taxon>Bacteria</taxon>
        <taxon>Bacillati</taxon>
        <taxon>Bacillota</taxon>
        <taxon>Bacilli</taxon>
        <taxon>Bacillales</taxon>
        <taxon>Sporolactobacillaceae</taxon>
        <taxon>Pullulanibacillus</taxon>
    </lineage>
</organism>
<keyword evidence="8 9" id="KW-0067">ATP-binding</keyword>
<accession>A0A8J2YNP6</accession>
<dbReference type="GO" id="GO:0005524">
    <property type="term" value="F:ATP binding"/>
    <property type="evidence" value="ECO:0007669"/>
    <property type="project" value="UniProtKB-UniRule"/>
</dbReference>
<keyword evidence="6 9" id="KW-0547">Nucleotide-binding</keyword>
<gene>
    <name evidence="9 12" type="primary">cysC</name>
    <name evidence="12" type="ORF">GCM10011391_37190</name>
</gene>
<comment type="similarity">
    <text evidence="4 9 10">Belongs to the APS kinase family.</text>
</comment>
<keyword evidence="7 9" id="KW-0418">Kinase</keyword>
<dbReference type="EC" id="2.7.1.25" evidence="9 10"/>
<keyword evidence="5 9" id="KW-0808">Transferase</keyword>
<proteinExistence type="inferred from homology"/>
<dbReference type="GO" id="GO:0004020">
    <property type="term" value="F:adenylylsulfate kinase activity"/>
    <property type="evidence" value="ECO:0007669"/>
    <property type="project" value="UniProtKB-UniRule"/>
</dbReference>
<dbReference type="Gene3D" id="3.40.50.300">
    <property type="entry name" value="P-loop containing nucleotide triphosphate hydrolases"/>
    <property type="match status" value="1"/>
</dbReference>
<evidence type="ECO:0000259" key="11">
    <source>
        <dbReference type="Pfam" id="PF01583"/>
    </source>
</evidence>
<feature type="binding site" evidence="9">
    <location>
        <begin position="32"/>
        <end position="39"/>
    </location>
    <ligand>
        <name>ATP</name>
        <dbReference type="ChEBI" id="CHEBI:30616"/>
    </ligand>
</feature>
<evidence type="ECO:0000256" key="7">
    <source>
        <dbReference type="ARBA" id="ARBA00022777"/>
    </source>
</evidence>
<dbReference type="EMBL" id="BMIR01000027">
    <property type="protein sequence ID" value="GGE54783.1"/>
    <property type="molecule type" value="Genomic_DNA"/>
</dbReference>
<dbReference type="PANTHER" id="PTHR11055:SF1">
    <property type="entry name" value="PAPS SYNTHETASE, ISOFORM D"/>
    <property type="match status" value="1"/>
</dbReference>
<comment type="pathway">
    <text evidence="3 9 10">Sulfur metabolism; hydrogen sulfide biosynthesis; sulfite from sulfate: step 2/3.</text>
</comment>
<reference evidence="12" key="2">
    <citation type="submission" date="2020-09" db="EMBL/GenBank/DDBJ databases">
        <authorList>
            <person name="Sun Q."/>
            <person name="Zhou Y."/>
        </authorList>
    </citation>
    <scope>NUCLEOTIDE SEQUENCE</scope>
    <source>
        <strain evidence="12">CGMCC 1.15371</strain>
    </source>
</reference>
<dbReference type="NCBIfam" id="TIGR00455">
    <property type="entry name" value="apsK"/>
    <property type="match status" value="1"/>
</dbReference>
<evidence type="ECO:0000313" key="13">
    <source>
        <dbReference type="Proteomes" id="UP000628775"/>
    </source>
</evidence>
<feature type="domain" description="APS kinase" evidence="11">
    <location>
        <begin position="25"/>
        <end position="173"/>
    </location>
</feature>
<evidence type="ECO:0000256" key="10">
    <source>
        <dbReference type="RuleBase" id="RU004347"/>
    </source>
</evidence>
<dbReference type="InterPro" id="IPR027417">
    <property type="entry name" value="P-loop_NTPase"/>
</dbReference>
<evidence type="ECO:0000256" key="6">
    <source>
        <dbReference type="ARBA" id="ARBA00022741"/>
    </source>
</evidence>
<dbReference type="Proteomes" id="UP000628775">
    <property type="component" value="Unassembled WGS sequence"/>
</dbReference>
<sequence length="199" mass="22821">MSENIVWHNAKVSKEDRRKLNGHKSAILWFTGLSGAGKSTVSVEVEKKLHQMGIRTYVLDGDNIRHGLNKNLGFTPEDRKENIRRIGEVSKLFVDAGVFTLTAFISPYQEDRDMVREMVEQNEFIEIYVQCDIEECEKRDPKGLYAKARKGEIKNFTGIDAPYEAPDHPELIIENDRQSIEASADQVIDYLKEKGYIDQ</sequence>
<comment type="caution">
    <text evidence="12">The sequence shown here is derived from an EMBL/GenBank/DDBJ whole genome shotgun (WGS) entry which is preliminary data.</text>
</comment>
<keyword evidence="13" id="KW-1185">Reference proteome</keyword>
<evidence type="ECO:0000256" key="8">
    <source>
        <dbReference type="ARBA" id="ARBA00022840"/>
    </source>
</evidence>
<dbReference type="UniPathway" id="UPA00140">
    <property type="reaction ID" value="UER00205"/>
</dbReference>
<keyword evidence="9" id="KW-0597">Phosphoprotein</keyword>
<comment type="catalytic activity">
    <reaction evidence="1 9 10">
        <text>adenosine 5'-phosphosulfate + ATP = 3'-phosphoadenylyl sulfate + ADP + H(+)</text>
        <dbReference type="Rhea" id="RHEA:24152"/>
        <dbReference type="ChEBI" id="CHEBI:15378"/>
        <dbReference type="ChEBI" id="CHEBI:30616"/>
        <dbReference type="ChEBI" id="CHEBI:58243"/>
        <dbReference type="ChEBI" id="CHEBI:58339"/>
        <dbReference type="ChEBI" id="CHEBI:456216"/>
        <dbReference type="EC" id="2.7.1.25"/>
    </reaction>
</comment>
<dbReference type="SUPFAM" id="SSF52540">
    <property type="entry name" value="P-loop containing nucleoside triphosphate hydrolases"/>
    <property type="match status" value="1"/>
</dbReference>
<evidence type="ECO:0000256" key="2">
    <source>
        <dbReference type="ARBA" id="ARBA00002632"/>
    </source>
</evidence>
<evidence type="ECO:0000256" key="3">
    <source>
        <dbReference type="ARBA" id="ARBA00004806"/>
    </source>
</evidence>
<dbReference type="FunFam" id="3.40.50.300:FF:000212">
    <property type="entry name" value="Adenylyl-sulfate kinase"/>
    <property type="match status" value="1"/>
</dbReference>
<feature type="active site" description="Phosphoserine intermediate" evidence="9">
    <location>
        <position position="106"/>
    </location>
</feature>
<dbReference type="GO" id="GO:0070814">
    <property type="term" value="P:hydrogen sulfide biosynthetic process"/>
    <property type="evidence" value="ECO:0007669"/>
    <property type="project" value="UniProtKB-UniRule"/>
</dbReference>